<feature type="chain" id="PRO_5039932172" evidence="2">
    <location>
        <begin position="23"/>
        <end position="179"/>
    </location>
</feature>
<keyword evidence="4" id="KW-1185">Reference proteome</keyword>
<dbReference type="VEuPathDB" id="VectorBase:HLOH_058741"/>
<gene>
    <name evidence="3" type="ORF">HPB48_012461</name>
</gene>
<dbReference type="OrthoDB" id="10391399at2759"/>
<proteinExistence type="predicted"/>
<evidence type="ECO:0000256" key="2">
    <source>
        <dbReference type="SAM" id="SignalP"/>
    </source>
</evidence>
<protein>
    <submittedName>
        <fullName evidence="3">Uncharacterized protein</fullName>
    </submittedName>
</protein>
<accession>A0A9J6GLE9</accession>
<dbReference type="EMBL" id="JABSTR010000007">
    <property type="protein sequence ID" value="KAH9376147.1"/>
    <property type="molecule type" value="Genomic_DNA"/>
</dbReference>
<sequence length="179" mass="20606">MLRFFAVSSVVLLYMAATQCIAAKKEEAFFCEEKSCDADCRRKYAMSKVDVYGKCDENNECHCYKRHSCNDTICEDLCHQRLAQEKNLHSNCTESQCYCSYDKMCVQSECSKACEKHYPDADVLEAVCNGTLCICKWQENSSKRRAADEETEAANSESRYSQWKDPYDPGPNVFIPDYY</sequence>
<keyword evidence="2" id="KW-0732">Signal</keyword>
<dbReference type="AlphaFoldDB" id="A0A9J6GLE9"/>
<evidence type="ECO:0000313" key="3">
    <source>
        <dbReference type="EMBL" id="KAH9376147.1"/>
    </source>
</evidence>
<feature type="region of interest" description="Disordered" evidence="1">
    <location>
        <begin position="146"/>
        <end position="171"/>
    </location>
</feature>
<evidence type="ECO:0000256" key="1">
    <source>
        <dbReference type="SAM" id="MobiDB-lite"/>
    </source>
</evidence>
<feature type="signal peptide" evidence="2">
    <location>
        <begin position="1"/>
        <end position="22"/>
    </location>
</feature>
<comment type="caution">
    <text evidence="3">The sequence shown here is derived from an EMBL/GenBank/DDBJ whole genome shotgun (WGS) entry which is preliminary data.</text>
</comment>
<organism evidence="3 4">
    <name type="scientific">Haemaphysalis longicornis</name>
    <name type="common">Bush tick</name>
    <dbReference type="NCBI Taxonomy" id="44386"/>
    <lineage>
        <taxon>Eukaryota</taxon>
        <taxon>Metazoa</taxon>
        <taxon>Ecdysozoa</taxon>
        <taxon>Arthropoda</taxon>
        <taxon>Chelicerata</taxon>
        <taxon>Arachnida</taxon>
        <taxon>Acari</taxon>
        <taxon>Parasitiformes</taxon>
        <taxon>Ixodida</taxon>
        <taxon>Ixodoidea</taxon>
        <taxon>Ixodidae</taxon>
        <taxon>Haemaphysalinae</taxon>
        <taxon>Haemaphysalis</taxon>
    </lineage>
</organism>
<reference evidence="3 4" key="1">
    <citation type="journal article" date="2020" name="Cell">
        <title>Large-Scale Comparative Analyses of Tick Genomes Elucidate Their Genetic Diversity and Vector Capacities.</title>
        <authorList>
            <consortium name="Tick Genome and Microbiome Consortium (TIGMIC)"/>
            <person name="Jia N."/>
            <person name="Wang J."/>
            <person name="Shi W."/>
            <person name="Du L."/>
            <person name="Sun Y."/>
            <person name="Zhan W."/>
            <person name="Jiang J.F."/>
            <person name="Wang Q."/>
            <person name="Zhang B."/>
            <person name="Ji P."/>
            <person name="Bell-Sakyi L."/>
            <person name="Cui X.M."/>
            <person name="Yuan T.T."/>
            <person name="Jiang B.G."/>
            <person name="Yang W.F."/>
            <person name="Lam T.T."/>
            <person name="Chang Q.C."/>
            <person name="Ding S.J."/>
            <person name="Wang X.J."/>
            <person name="Zhu J.G."/>
            <person name="Ruan X.D."/>
            <person name="Zhao L."/>
            <person name="Wei J.T."/>
            <person name="Ye R.Z."/>
            <person name="Que T.C."/>
            <person name="Du C.H."/>
            <person name="Zhou Y.H."/>
            <person name="Cheng J.X."/>
            <person name="Dai P.F."/>
            <person name="Guo W.B."/>
            <person name="Han X.H."/>
            <person name="Huang E.J."/>
            <person name="Li L.F."/>
            <person name="Wei W."/>
            <person name="Gao Y.C."/>
            <person name="Liu J.Z."/>
            <person name="Shao H.Z."/>
            <person name="Wang X."/>
            <person name="Wang C.C."/>
            <person name="Yang T.C."/>
            <person name="Huo Q.B."/>
            <person name="Li W."/>
            <person name="Chen H.Y."/>
            <person name="Chen S.E."/>
            <person name="Zhou L.G."/>
            <person name="Ni X.B."/>
            <person name="Tian J.H."/>
            <person name="Sheng Y."/>
            <person name="Liu T."/>
            <person name="Pan Y.S."/>
            <person name="Xia L.Y."/>
            <person name="Li J."/>
            <person name="Zhao F."/>
            <person name="Cao W.C."/>
        </authorList>
    </citation>
    <scope>NUCLEOTIDE SEQUENCE [LARGE SCALE GENOMIC DNA]</scope>
    <source>
        <strain evidence="3">HaeL-2018</strain>
    </source>
</reference>
<evidence type="ECO:0000313" key="4">
    <source>
        <dbReference type="Proteomes" id="UP000821853"/>
    </source>
</evidence>
<dbReference type="Proteomes" id="UP000821853">
    <property type="component" value="Chromosome 5"/>
</dbReference>
<name>A0A9J6GLE9_HAELO</name>
<dbReference type="OMA" id="ENNECHC"/>